<dbReference type="AlphaFoldDB" id="A0A248KHI9"/>
<dbReference type="Pfam" id="PF02810">
    <property type="entry name" value="SEC-C"/>
    <property type="match status" value="2"/>
</dbReference>
<comment type="similarity">
    <text evidence="1 2">Belongs to the UPF0225 family.</text>
</comment>
<proteinExistence type="inferred from homology"/>
<sequence length="187" mass="21173">MNILLLLAWYHPHRSVTIVQSGVTSPLIYRFREIALSELCPCGSALEYSLCCQRYLSGNEVAPSPSHLMRSRYCAFVNKDADYLVKTWHPSCQAAAFRDDIHNGFAHTEWLGLTVFATDDGRNADEGFVSFVARFREHNKNGAIIERSRFLKENGQWYYIDGTRPVIGRNDPCPCGSGKKFKKCCGQ</sequence>
<accession>A0A248KHI9</accession>
<dbReference type="Proteomes" id="UP000197098">
    <property type="component" value="Chromosome"/>
</dbReference>
<name>A0A248KHI9_9ENTR</name>
<gene>
    <name evidence="4" type="ORF">CEW81_11085</name>
</gene>
<dbReference type="InterPro" id="IPR023006">
    <property type="entry name" value="YchJ-like"/>
</dbReference>
<feature type="domain" description="YchJ-like middle NTF2-like" evidence="3">
    <location>
        <begin position="65"/>
        <end position="162"/>
    </location>
</feature>
<dbReference type="SUPFAM" id="SSF54427">
    <property type="entry name" value="NTF2-like"/>
    <property type="match status" value="1"/>
</dbReference>
<dbReference type="EMBL" id="CP022114">
    <property type="protein sequence ID" value="ASG63323.1"/>
    <property type="molecule type" value="Genomic_DNA"/>
</dbReference>
<protein>
    <recommendedName>
        <fullName evidence="2">UPF0225 protein CEW81_11085</fullName>
    </recommendedName>
</protein>
<dbReference type="NCBIfam" id="NF002486">
    <property type="entry name" value="PRK01752.1"/>
    <property type="match status" value="1"/>
</dbReference>
<evidence type="ECO:0000313" key="5">
    <source>
        <dbReference type="Proteomes" id="UP000197098"/>
    </source>
</evidence>
<evidence type="ECO:0000256" key="1">
    <source>
        <dbReference type="ARBA" id="ARBA00010839"/>
    </source>
</evidence>
<dbReference type="SUPFAM" id="SSF103642">
    <property type="entry name" value="Sec-C motif"/>
    <property type="match status" value="1"/>
</dbReference>
<reference evidence="4 5" key="1">
    <citation type="submission" date="2017-06" db="EMBL/GenBank/DDBJ databases">
        <title>Origin of plasmid-mediated fosfomycin resistance gene fosA3.</title>
        <authorList>
            <person name="Ito R."/>
            <person name="Pacey M.P."/>
            <person name="Doi Y."/>
        </authorList>
    </citation>
    <scope>NUCLEOTIDE SEQUENCE [LARGE SCALE GENOMIC DNA]</scope>
    <source>
        <strain evidence="4 5">YDC799</strain>
    </source>
</reference>
<dbReference type="Pfam" id="PF17775">
    <property type="entry name" value="YchJ_M-like"/>
    <property type="match status" value="1"/>
</dbReference>
<dbReference type="InterPro" id="IPR048469">
    <property type="entry name" value="YchJ-like_M"/>
</dbReference>
<dbReference type="NCBIfam" id="NF002449">
    <property type="entry name" value="PRK01617.1"/>
    <property type="match status" value="1"/>
</dbReference>
<organism evidence="4 5">
    <name type="scientific">Kluyvera genomosp. 3</name>
    <dbReference type="NCBI Taxonomy" id="2774055"/>
    <lineage>
        <taxon>Bacteria</taxon>
        <taxon>Pseudomonadati</taxon>
        <taxon>Pseudomonadota</taxon>
        <taxon>Gammaproteobacteria</taxon>
        <taxon>Enterobacterales</taxon>
        <taxon>Enterobacteriaceae</taxon>
        <taxon>Kluyvera</taxon>
    </lineage>
</organism>
<evidence type="ECO:0000259" key="3">
    <source>
        <dbReference type="Pfam" id="PF17775"/>
    </source>
</evidence>
<dbReference type="InterPro" id="IPR004027">
    <property type="entry name" value="SEC_C_motif"/>
</dbReference>
<dbReference type="InterPro" id="IPR032710">
    <property type="entry name" value="NTF2-like_dom_sf"/>
</dbReference>
<evidence type="ECO:0000256" key="2">
    <source>
        <dbReference type="HAMAP-Rule" id="MF_00612"/>
    </source>
</evidence>
<dbReference type="Gene3D" id="3.10.450.50">
    <property type="match status" value="1"/>
</dbReference>
<dbReference type="PANTHER" id="PTHR33747">
    <property type="entry name" value="UPF0225 PROTEIN SCO1677"/>
    <property type="match status" value="1"/>
</dbReference>
<evidence type="ECO:0000313" key="4">
    <source>
        <dbReference type="EMBL" id="ASG63323.1"/>
    </source>
</evidence>
<dbReference type="PANTHER" id="PTHR33747:SF1">
    <property type="entry name" value="ADENYLATE CYCLASE-ASSOCIATED CAP C-TERMINAL DOMAIN-CONTAINING PROTEIN"/>
    <property type="match status" value="1"/>
</dbReference>
<dbReference type="HAMAP" id="MF_00612">
    <property type="entry name" value="UPF0225"/>
    <property type="match status" value="1"/>
</dbReference>